<proteinExistence type="predicted"/>
<dbReference type="GO" id="GO:0006355">
    <property type="term" value="P:regulation of DNA-templated transcription"/>
    <property type="evidence" value="ECO:0007669"/>
    <property type="project" value="InterPro"/>
</dbReference>
<name>A0A1V1I1H0_9FIRM</name>
<keyword evidence="3" id="KW-1185">Reference proteome</keyword>
<dbReference type="AlphaFoldDB" id="A0A1V1I1H0"/>
<feature type="domain" description="Predicted DNA-binding protein ribbon-helix-helix" evidence="1">
    <location>
        <begin position="10"/>
        <end position="51"/>
    </location>
</feature>
<dbReference type="Proteomes" id="UP000245622">
    <property type="component" value="Chromosome 1"/>
</dbReference>
<reference evidence="2 3" key="1">
    <citation type="submission" date="2014-04" db="EMBL/GenBank/DDBJ databases">
        <authorList>
            <person name="Hornung B.V."/>
        </authorList>
    </citation>
    <scope>NUCLEOTIDE SEQUENCE [LARGE SCALE GENOMIC DNA]</scope>
    <source>
        <strain evidence="2 3">CRIB</strain>
    </source>
</reference>
<dbReference type="Pfam" id="PF12651">
    <property type="entry name" value="RHH_3"/>
    <property type="match status" value="1"/>
</dbReference>
<accession>A0A1V1I1H0</accession>
<dbReference type="EMBL" id="LN555523">
    <property type="protein sequence ID" value="CED93244.1"/>
    <property type="molecule type" value="Genomic_DNA"/>
</dbReference>
<gene>
    <name evidence="2" type="ORF">CRIB_489</name>
</gene>
<dbReference type="GeneID" id="82204676"/>
<dbReference type="RefSeq" id="WP_180702981.1">
    <property type="nucleotide sequence ID" value="NZ_LN555523.1"/>
</dbReference>
<organism evidence="2 3">
    <name type="scientific">Romboutsia ilealis</name>
    <dbReference type="NCBI Taxonomy" id="1115758"/>
    <lineage>
        <taxon>Bacteria</taxon>
        <taxon>Bacillati</taxon>
        <taxon>Bacillota</taxon>
        <taxon>Clostridia</taxon>
        <taxon>Peptostreptococcales</taxon>
        <taxon>Peptostreptococcaceae</taxon>
        <taxon>Romboutsia</taxon>
    </lineage>
</organism>
<evidence type="ECO:0000313" key="2">
    <source>
        <dbReference type="EMBL" id="CED93244.1"/>
    </source>
</evidence>
<sequence length="56" mass="6558">MTRIRKEVSRTRFSTNVDKKLLEILDELSKETKIPKSKLVDTALEMLFEKYQIGGE</sequence>
<dbReference type="KEGG" id="ril:CRIB_489"/>
<dbReference type="InterPro" id="IPR010985">
    <property type="entry name" value="Ribbon_hlx_hlx"/>
</dbReference>
<protein>
    <submittedName>
        <fullName evidence="2">Ribbon-helix-helix domain-containing protein</fullName>
    </submittedName>
</protein>
<evidence type="ECO:0000259" key="1">
    <source>
        <dbReference type="Pfam" id="PF12651"/>
    </source>
</evidence>
<dbReference type="InterPro" id="IPR038733">
    <property type="entry name" value="Predicted_DNA_bind_prot_RHH"/>
</dbReference>
<dbReference type="SUPFAM" id="SSF47598">
    <property type="entry name" value="Ribbon-helix-helix"/>
    <property type="match status" value="1"/>
</dbReference>
<evidence type="ECO:0000313" key="3">
    <source>
        <dbReference type="Proteomes" id="UP000245622"/>
    </source>
</evidence>